<dbReference type="EMBL" id="KQ982630">
    <property type="protein sequence ID" value="KYQ53409.1"/>
    <property type="molecule type" value="Genomic_DNA"/>
</dbReference>
<sequence length="278" mass="31530">MRPRLWCSIYFILLAIAGPTHSGRPVRALAFPKGSTFFPENYAACNDPVHIHTSSQRSAHKSDCLIVFSAAKKQGGYNAVRWRDTDKRLARSRRHHPSVAFTLRAIPTRFARLIGIAEPAGFCLAILSVAVSCKKENIRNRVLQFRREMNALYRLNYKINSLPYTTIFAQAAGFKVAWELPTIGELRKVRSVPDVHKCAELVYESHGFDGRSCLLKNICQGLQYARRKDGVIGKILKLLAESYINNGTWHKDPLFCEHHTMNCPLQLVGFNSFMESQH</sequence>
<dbReference type="Proteomes" id="UP000075809">
    <property type="component" value="Unassembled WGS sequence"/>
</dbReference>
<evidence type="ECO:0000256" key="1">
    <source>
        <dbReference type="SAM" id="SignalP"/>
    </source>
</evidence>
<name>A0A151WZS7_9HYME</name>
<keyword evidence="3" id="KW-1185">Reference proteome</keyword>
<proteinExistence type="predicted"/>
<gene>
    <name evidence="2" type="ORF">ALC60_07475</name>
</gene>
<reference evidence="2 3" key="1">
    <citation type="submission" date="2015-09" db="EMBL/GenBank/DDBJ databases">
        <title>Trachymyrmex zeteki WGS genome.</title>
        <authorList>
            <person name="Nygaard S."/>
            <person name="Hu H."/>
            <person name="Boomsma J."/>
            <person name="Zhang G."/>
        </authorList>
    </citation>
    <scope>NUCLEOTIDE SEQUENCE [LARGE SCALE GENOMIC DNA]</scope>
    <source>
        <strain evidence="2">Tzet28-1</strain>
        <tissue evidence="2">Whole body</tissue>
    </source>
</reference>
<evidence type="ECO:0000313" key="3">
    <source>
        <dbReference type="Proteomes" id="UP000075809"/>
    </source>
</evidence>
<dbReference type="InterPro" id="IPR006631">
    <property type="entry name" value="DM4_12"/>
</dbReference>
<keyword evidence="1" id="KW-0732">Signal</keyword>
<dbReference type="AlphaFoldDB" id="A0A151WZS7"/>
<dbReference type="Pfam" id="PF07841">
    <property type="entry name" value="DM4_12"/>
    <property type="match status" value="1"/>
</dbReference>
<accession>A0A151WZS7</accession>
<feature type="signal peptide" evidence="1">
    <location>
        <begin position="1"/>
        <end position="22"/>
    </location>
</feature>
<protein>
    <submittedName>
        <fullName evidence="2">Uncharacterized protein</fullName>
    </submittedName>
</protein>
<evidence type="ECO:0000313" key="2">
    <source>
        <dbReference type="EMBL" id="KYQ53409.1"/>
    </source>
</evidence>
<feature type="chain" id="PRO_5007591533" evidence="1">
    <location>
        <begin position="23"/>
        <end position="278"/>
    </location>
</feature>
<organism evidence="2 3">
    <name type="scientific">Mycetomoellerius zeteki</name>
    <dbReference type="NCBI Taxonomy" id="64791"/>
    <lineage>
        <taxon>Eukaryota</taxon>
        <taxon>Metazoa</taxon>
        <taxon>Ecdysozoa</taxon>
        <taxon>Arthropoda</taxon>
        <taxon>Hexapoda</taxon>
        <taxon>Insecta</taxon>
        <taxon>Pterygota</taxon>
        <taxon>Neoptera</taxon>
        <taxon>Endopterygota</taxon>
        <taxon>Hymenoptera</taxon>
        <taxon>Apocrita</taxon>
        <taxon>Aculeata</taxon>
        <taxon>Formicoidea</taxon>
        <taxon>Formicidae</taxon>
        <taxon>Myrmicinae</taxon>
        <taxon>Mycetomoellerius</taxon>
    </lineage>
</organism>